<organism evidence="2">
    <name type="scientific">Arundo donax</name>
    <name type="common">Giant reed</name>
    <name type="synonym">Donax arundinaceus</name>
    <dbReference type="NCBI Taxonomy" id="35708"/>
    <lineage>
        <taxon>Eukaryota</taxon>
        <taxon>Viridiplantae</taxon>
        <taxon>Streptophyta</taxon>
        <taxon>Embryophyta</taxon>
        <taxon>Tracheophyta</taxon>
        <taxon>Spermatophyta</taxon>
        <taxon>Magnoliopsida</taxon>
        <taxon>Liliopsida</taxon>
        <taxon>Poales</taxon>
        <taxon>Poaceae</taxon>
        <taxon>PACMAD clade</taxon>
        <taxon>Arundinoideae</taxon>
        <taxon>Arundineae</taxon>
        <taxon>Arundo</taxon>
    </lineage>
</organism>
<dbReference type="EMBL" id="GBRH01223810">
    <property type="protein sequence ID" value="JAD74085.1"/>
    <property type="molecule type" value="Transcribed_RNA"/>
</dbReference>
<dbReference type="AlphaFoldDB" id="A0A0A9CL27"/>
<evidence type="ECO:0000256" key="1">
    <source>
        <dbReference type="SAM" id="MobiDB-lite"/>
    </source>
</evidence>
<accession>A0A0A9CL27</accession>
<reference evidence="2" key="2">
    <citation type="journal article" date="2015" name="Data Brief">
        <title>Shoot transcriptome of the giant reed, Arundo donax.</title>
        <authorList>
            <person name="Barrero R.A."/>
            <person name="Guerrero F.D."/>
            <person name="Moolhuijzen P."/>
            <person name="Goolsby J.A."/>
            <person name="Tidwell J."/>
            <person name="Bellgard S.E."/>
            <person name="Bellgard M.I."/>
        </authorList>
    </citation>
    <scope>NUCLEOTIDE SEQUENCE</scope>
    <source>
        <tissue evidence="2">Shoot tissue taken approximately 20 cm above the soil surface</tissue>
    </source>
</reference>
<name>A0A0A9CL27_ARUDO</name>
<feature type="compositionally biased region" description="Basic and acidic residues" evidence="1">
    <location>
        <begin position="33"/>
        <end position="42"/>
    </location>
</feature>
<protein>
    <submittedName>
        <fullName evidence="2">Uncharacterized protein</fullName>
    </submittedName>
</protein>
<sequence>MTISRPGDAPQRPLRMHPMDQEVARRYLQQTRDLQHRAHASADHVTATSSPR</sequence>
<evidence type="ECO:0000313" key="2">
    <source>
        <dbReference type="EMBL" id="JAD74085.1"/>
    </source>
</evidence>
<reference evidence="2" key="1">
    <citation type="submission" date="2014-09" db="EMBL/GenBank/DDBJ databases">
        <authorList>
            <person name="Magalhaes I.L.F."/>
            <person name="Oliveira U."/>
            <person name="Santos F.R."/>
            <person name="Vidigal T.H.D.A."/>
            <person name="Brescovit A.D."/>
            <person name="Santos A.J."/>
        </authorList>
    </citation>
    <scope>NUCLEOTIDE SEQUENCE</scope>
    <source>
        <tissue evidence="2">Shoot tissue taken approximately 20 cm above the soil surface</tissue>
    </source>
</reference>
<feature type="region of interest" description="Disordered" evidence="1">
    <location>
        <begin position="1"/>
        <end position="52"/>
    </location>
</feature>
<proteinExistence type="predicted"/>